<feature type="domain" description="Beta-lactamase-related" evidence="4">
    <location>
        <begin position="39"/>
        <end position="385"/>
    </location>
</feature>
<evidence type="ECO:0000256" key="2">
    <source>
        <dbReference type="SAM" id="MobiDB-lite"/>
    </source>
</evidence>
<dbReference type="InterPro" id="IPR050491">
    <property type="entry name" value="AmpC-like"/>
</dbReference>
<feature type="compositionally biased region" description="Basic and acidic residues" evidence="2">
    <location>
        <begin position="417"/>
        <end position="436"/>
    </location>
</feature>
<dbReference type="PANTHER" id="PTHR46825:SF15">
    <property type="entry name" value="BETA-LACTAMASE-RELATED DOMAIN-CONTAINING PROTEIN"/>
    <property type="match status" value="1"/>
</dbReference>
<keyword evidence="3" id="KW-0732">Signal</keyword>
<feature type="chain" id="PRO_5022044236" evidence="3">
    <location>
        <begin position="17"/>
        <end position="589"/>
    </location>
</feature>
<dbReference type="InterPro" id="IPR001466">
    <property type="entry name" value="Beta-lactam-related"/>
</dbReference>
<dbReference type="Pfam" id="PF00144">
    <property type="entry name" value="Beta-lactamase"/>
    <property type="match status" value="1"/>
</dbReference>
<comment type="similarity">
    <text evidence="1">Belongs to the peptidase S12 family.</text>
</comment>
<evidence type="ECO:0000256" key="1">
    <source>
        <dbReference type="ARBA" id="ARBA00038215"/>
    </source>
</evidence>
<accession>A0A511KBX7</accession>
<name>A0A511KBX7_RHOTO</name>
<feature type="signal peptide" evidence="3">
    <location>
        <begin position="1"/>
        <end position="16"/>
    </location>
</feature>
<evidence type="ECO:0000313" key="6">
    <source>
        <dbReference type="Proteomes" id="UP000321518"/>
    </source>
</evidence>
<protein>
    <submittedName>
        <fullName evidence="5">Beta-lactamase</fullName>
    </submittedName>
</protein>
<dbReference type="Gene3D" id="3.40.710.10">
    <property type="entry name" value="DD-peptidase/beta-lactamase superfamily"/>
    <property type="match status" value="1"/>
</dbReference>
<dbReference type="Proteomes" id="UP000321518">
    <property type="component" value="Unassembled WGS sequence"/>
</dbReference>
<evidence type="ECO:0000259" key="4">
    <source>
        <dbReference type="Pfam" id="PF00144"/>
    </source>
</evidence>
<dbReference type="PANTHER" id="PTHR46825">
    <property type="entry name" value="D-ALANYL-D-ALANINE-CARBOXYPEPTIDASE/ENDOPEPTIDASE AMPH"/>
    <property type="match status" value="1"/>
</dbReference>
<reference evidence="5 6" key="1">
    <citation type="submission" date="2019-07" db="EMBL/GenBank/DDBJ databases">
        <title>Rhodotorula toruloides NBRC10032 genome sequencing.</title>
        <authorList>
            <person name="Shida Y."/>
            <person name="Takaku H."/>
            <person name="Ogasawara W."/>
            <person name="Mori K."/>
        </authorList>
    </citation>
    <scope>NUCLEOTIDE SEQUENCE [LARGE SCALE GENOMIC DNA]</scope>
    <source>
        <strain evidence="5 6">NBRC10032</strain>
    </source>
</reference>
<dbReference type="OrthoDB" id="5946976at2759"/>
<organism evidence="5 6">
    <name type="scientific">Rhodotorula toruloides</name>
    <name type="common">Yeast</name>
    <name type="synonym">Rhodosporidium toruloides</name>
    <dbReference type="NCBI Taxonomy" id="5286"/>
    <lineage>
        <taxon>Eukaryota</taxon>
        <taxon>Fungi</taxon>
        <taxon>Dikarya</taxon>
        <taxon>Basidiomycota</taxon>
        <taxon>Pucciniomycotina</taxon>
        <taxon>Microbotryomycetes</taxon>
        <taxon>Sporidiobolales</taxon>
        <taxon>Sporidiobolaceae</taxon>
        <taxon>Rhodotorula</taxon>
    </lineage>
</organism>
<dbReference type="EMBL" id="BJWK01000004">
    <property type="protein sequence ID" value="GEM07883.1"/>
    <property type="molecule type" value="Genomic_DNA"/>
</dbReference>
<sequence length="589" mass="64807">MLLMIPTLVLAMAVAGDQVVLEGGPRPSKLLPDNFPIFVQALMDEWHVSGLSMGVIKVPEDGEDVVTEFYGFGEAGRGRTVDKDTLYGIASNSKLFTAAAVGKLVDDGHFSWTDKVTKLMPDFKLSDEYASERSTLIDILSHRTGMPRHEHSYRVGQTIGELVKNLHHLEPAAEFRETWQYNNQMFATAAHLVAETSKQDFTTFMQSEIFDKLGMSSTTYQPHLDGPEVQTKLSSSFQTLENGTIIEIPYGFNYSYEDLQFNAGPGGIVTSAADLLKWVEFLIRQASLHRRAGLAQQEPLSRYAGLPSPLTILQLSTPYMLMDRFPEDPYLGPSAYGLGLMMRSNRGVEMNWHGGDVPGFGSQVVWSAQAGVGIVALASASGSGNSVADIACFRAFDELVGHKPYDWPSNYRKKEKKAAEKREGAARKAAAHDKAEHPPSLPVEAYLGTFTDAGYGQINVCSVKSPHSTSSACKKLLERINRADSASTVVPPLHPDPILYVSWPGYFNFSHVVLRHYDGDVWKGAFVDLLEGTERNPGLKMIYEDADSVVVQFRVKDRKVTQMEVSGVWGAGAGVPEDDTRVEVVFAKV</sequence>
<comment type="caution">
    <text evidence="5">The sequence shown here is derived from an EMBL/GenBank/DDBJ whole genome shotgun (WGS) entry which is preliminary data.</text>
</comment>
<evidence type="ECO:0000313" key="5">
    <source>
        <dbReference type="EMBL" id="GEM07883.1"/>
    </source>
</evidence>
<evidence type="ECO:0000256" key="3">
    <source>
        <dbReference type="SAM" id="SignalP"/>
    </source>
</evidence>
<feature type="region of interest" description="Disordered" evidence="2">
    <location>
        <begin position="411"/>
        <end position="436"/>
    </location>
</feature>
<gene>
    <name evidence="5" type="ORF">Rt10032_c04g1900</name>
</gene>
<dbReference type="SUPFAM" id="SSF56601">
    <property type="entry name" value="beta-lactamase/transpeptidase-like"/>
    <property type="match status" value="1"/>
</dbReference>
<dbReference type="InterPro" id="IPR012338">
    <property type="entry name" value="Beta-lactam/transpept-like"/>
</dbReference>
<proteinExistence type="inferred from homology"/>
<dbReference type="AlphaFoldDB" id="A0A511KBX7"/>